<protein>
    <submittedName>
        <fullName evidence="7">Pirin family protein</fullName>
    </submittedName>
</protein>
<evidence type="ECO:0000256" key="1">
    <source>
        <dbReference type="ARBA" id="ARBA00008416"/>
    </source>
</evidence>
<name>A0A9Q9CPE9_9FIRM</name>
<dbReference type="Proteomes" id="UP001058072">
    <property type="component" value="Chromosome"/>
</dbReference>
<evidence type="ECO:0000256" key="3">
    <source>
        <dbReference type="RuleBase" id="RU003457"/>
    </source>
</evidence>
<dbReference type="InterPro" id="IPR003829">
    <property type="entry name" value="Pirin_N_dom"/>
</dbReference>
<dbReference type="InterPro" id="IPR014710">
    <property type="entry name" value="RmlC-like_jellyroll"/>
</dbReference>
<dbReference type="Proteomes" id="UP001058016">
    <property type="component" value="Chromosome"/>
</dbReference>
<feature type="binding site" evidence="2">
    <location>
        <position position="100"/>
    </location>
    <ligand>
        <name>Fe cation</name>
        <dbReference type="ChEBI" id="CHEBI:24875"/>
    </ligand>
</feature>
<sequence length="237" mass="27488">MIKKIEKKQLGTAYHTWIQSLFHFSHTNYHQPSNTFGVLRVINDDILHAGSGHDLHKHKDVEILTYILEGDLTHTPRQHEIKTLHRGDLYYMSAGGGIDHGEFNWGDTSVRMIQIWIKPNEKGLTPNVQYASFNSNHAKNQWHLIASPTETTPITIYQEAYIWLIELEAFKQTQFDIKKGRQAYLIQLEGSSMINDEEMASRDGMEIYEDRIEIKTHEQSQFILIEMALASDNHQIE</sequence>
<dbReference type="EMBL" id="CP071250">
    <property type="protein sequence ID" value="UUF07388.1"/>
    <property type="molecule type" value="Genomic_DNA"/>
</dbReference>
<dbReference type="EMBL" id="CP071249">
    <property type="protein sequence ID" value="UUF06148.1"/>
    <property type="molecule type" value="Genomic_DNA"/>
</dbReference>
<dbReference type="GO" id="GO:0046872">
    <property type="term" value="F:metal ion binding"/>
    <property type="evidence" value="ECO:0007669"/>
    <property type="project" value="UniProtKB-KW"/>
</dbReference>
<proteinExistence type="inferred from homology"/>
<comment type="cofactor">
    <cofactor evidence="2">
        <name>Fe cation</name>
        <dbReference type="ChEBI" id="CHEBI:24875"/>
    </cofactor>
    <text evidence="2">Binds 1 Fe cation per subunit.</text>
</comment>
<feature type="binding site" evidence="2">
    <location>
        <position position="56"/>
    </location>
    <ligand>
        <name>Fe cation</name>
        <dbReference type="ChEBI" id="CHEBI:24875"/>
    </ligand>
</feature>
<dbReference type="PANTHER" id="PTHR43212">
    <property type="entry name" value="QUERCETIN 2,3-DIOXYGENASE"/>
    <property type="match status" value="1"/>
</dbReference>
<dbReference type="Gene3D" id="2.60.120.10">
    <property type="entry name" value="Jelly Rolls"/>
    <property type="match status" value="2"/>
</dbReference>
<dbReference type="SUPFAM" id="SSF51182">
    <property type="entry name" value="RmlC-like cupins"/>
    <property type="match status" value="1"/>
</dbReference>
<comment type="similarity">
    <text evidence="1 3">Belongs to the pirin family.</text>
</comment>
<feature type="binding site" evidence="2">
    <location>
        <position position="102"/>
    </location>
    <ligand>
        <name>Fe cation</name>
        <dbReference type="ChEBI" id="CHEBI:24875"/>
    </ligand>
</feature>
<keyword evidence="8" id="KW-1185">Reference proteome</keyword>
<evidence type="ECO:0000259" key="5">
    <source>
        <dbReference type="Pfam" id="PF17954"/>
    </source>
</evidence>
<evidence type="ECO:0000313" key="8">
    <source>
        <dbReference type="Proteomes" id="UP001058016"/>
    </source>
</evidence>
<gene>
    <name evidence="6" type="ORF">J0J69_00735</name>
    <name evidence="7" type="ORF">J0J70_07025</name>
</gene>
<evidence type="ECO:0000256" key="2">
    <source>
        <dbReference type="PIRSR" id="PIRSR006232-1"/>
    </source>
</evidence>
<dbReference type="PANTHER" id="PTHR43212:SF3">
    <property type="entry name" value="QUERCETIN 2,3-DIOXYGENASE"/>
    <property type="match status" value="1"/>
</dbReference>
<dbReference type="AlphaFoldDB" id="A0A9Q9CPE9"/>
<dbReference type="InterPro" id="IPR041602">
    <property type="entry name" value="Quercetinase_C"/>
</dbReference>
<keyword evidence="2" id="KW-0408">Iron</keyword>
<dbReference type="PIRSF" id="PIRSF006232">
    <property type="entry name" value="Pirin"/>
    <property type="match status" value="1"/>
</dbReference>
<dbReference type="Pfam" id="PF02678">
    <property type="entry name" value="Pirin"/>
    <property type="match status" value="1"/>
</dbReference>
<feature type="binding site" evidence="2">
    <location>
        <position position="58"/>
    </location>
    <ligand>
        <name>Fe cation</name>
        <dbReference type="ChEBI" id="CHEBI:24875"/>
    </ligand>
</feature>
<evidence type="ECO:0000313" key="9">
    <source>
        <dbReference type="Proteomes" id="UP001058072"/>
    </source>
</evidence>
<organism evidence="7 9">
    <name type="scientific">Turicibacter bilis</name>
    <dbReference type="NCBI Taxonomy" id="2735723"/>
    <lineage>
        <taxon>Bacteria</taxon>
        <taxon>Bacillati</taxon>
        <taxon>Bacillota</taxon>
        <taxon>Erysipelotrichia</taxon>
        <taxon>Erysipelotrichales</taxon>
        <taxon>Turicibacteraceae</taxon>
        <taxon>Turicibacter</taxon>
    </lineage>
</organism>
<reference evidence="7 8" key="1">
    <citation type="submission" date="2021-03" db="EMBL/GenBank/DDBJ databases">
        <title>Comparative Genomics and Metabolomics in the genus Turicibacter.</title>
        <authorList>
            <person name="Maki J."/>
            <person name="Looft T."/>
        </authorList>
    </citation>
    <scope>NUCLEOTIDE SEQUENCE</scope>
    <source>
        <strain evidence="7">ISU324</strain>
        <strain evidence="6 8">MMM721</strain>
    </source>
</reference>
<accession>A0A9Q9CPE9</accession>
<dbReference type="Pfam" id="PF17954">
    <property type="entry name" value="Pirin_C_2"/>
    <property type="match status" value="1"/>
</dbReference>
<evidence type="ECO:0000259" key="4">
    <source>
        <dbReference type="Pfam" id="PF02678"/>
    </source>
</evidence>
<dbReference type="InterPro" id="IPR012093">
    <property type="entry name" value="Pirin"/>
</dbReference>
<evidence type="ECO:0000313" key="6">
    <source>
        <dbReference type="EMBL" id="UUF06148.1"/>
    </source>
</evidence>
<feature type="domain" description="Quercetin 2,3-dioxygenase C-terminal cupin" evidence="5">
    <location>
        <begin position="144"/>
        <end position="227"/>
    </location>
</feature>
<feature type="domain" description="Pirin N-terminal" evidence="4">
    <location>
        <begin position="8"/>
        <end position="117"/>
    </location>
</feature>
<evidence type="ECO:0000313" key="7">
    <source>
        <dbReference type="EMBL" id="UUF07388.1"/>
    </source>
</evidence>
<keyword evidence="2" id="KW-0479">Metal-binding</keyword>
<dbReference type="InterPro" id="IPR011051">
    <property type="entry name" value="RmlC_Cupin_sf"/>
</dbReference>
<dbReference type="RefSeq" id="WP_055276297.1">
    <property type="nucleotide sequence ID" value="NZ_CP071249.1"/>
</dbReference>